<proteinExistence type="inferred from homology"/>
<dbReference type="EMBL" id="CDPU01000023">
    <property type="protein sequence ID" value="CEO51433.1"/>
    <property type="molecule type" value="Genomic_DNA"/>
</dbReference>
<protein>
    <submittedName>
        <fullName evidence="3">Uncharacterized protein</fullName>
    </submittedName>
</protein>
<dbReference type="Gene3D" id="3.30.70.1730">
    <property type="match status" value="1"/>
</dbReference>
<gene>
    <name evidence="3" type="ORF">BN869_000007491_1</name>
</gene>
<sequence>MTRRVPQTAGFCLRRLRYQPSIPQRSCAIAVQNFSTSSRKNATTATAPKPAGVQVPVDFAPTTKPPSARPTETRKSQMIRTYTSMLRTTPLILFFQHSNITAEEWAAVKRELKKALGAVPATTSLPGSAPVDISPHVKLEVVRTNMLNVALKIVEFHDPEAAAAKATTARTSRGPIVHDLSEAAYEAINRDIPEDSAYAQIQPLMVGPLATLVIPAVSPAHLAAALTILSPVPGKFPAPKKKKSPGFHDPTCQNGLAKLLLVGGRIEGQIFDQSGVNWVGGIEGGLDGLRAQLVHVLQSAGLGLSTALEGHSKSLWLTLESRKTQLEEESGGKKTE</sequence>
<evidence type="ECO:0000256" key="2">
    <source>
        <dbReference type="SAM" id="MobiDB-lite"/>
    </source>
</evidence>
<dbReference type="PANTHER" id="PTHR11560">
    <property type="entry name" value="39S RIBOSOMAL PROTEIN L10, MITOCHONDRIAL"/>
    <property type="match status" value="1"/>
</dbReference>
<name>A0A0B7K215_BIOOC</name>
<accession>A0A0B7K215</accession>
<evidence type="ECO:0000256" key="1">
    <source>
        <dbReference type="ARBA" id="ARBA00008889"/>
    </source>
</evidence>
<organism evidence="3">
    <name type="scientific">Bionectria ochroleuca</name>
    <name type="common">Gliocladium roseum</name>
    <dbReference type="NCBI Taxonomy" id="29856"/>
    <lineage>
        <taxon>Eukaryota</taxon>
        <taxon>Fungi</taxon>
        <taxon>Dikarya</taxon>
        <taxon>Ascomycota</taxon>
        <taxon>Pezizomycotina</taxon>
        <taxon>Sordariomycetes</taxon>
        <taxon>Hypocreomycetidae</taxon>
        <taxon>Hypocreales</taxon>
        <taxon>Bionectriaceae</taxon>
        <taxon>Clonostachys</taxon>
    </lineage>
</organism>
<reference evidence="3" key="1">
    <citation type="submission" date="2015-01" db="EMBL/GenBank/DDBJ databases">
        <authorList>
            <person name="Durling Mikael"/>
        </authorList>
    </citation>
    <scope>NUCLEOTIDE SEQUENCE</scope>
</reference>
<comment type="similarity">
    <text evidence="1">Belongs to the universal ribosomal protein uL10 family.</text>
</comment>
<dbReference type="InterPro" id="IPR047865">
    <property type="entry name" value="Ribosomal_uL10_bac_type"/>
</dbReference>
<dbReference type="InterPro" id="IPR043141">
    <property type="entry name" value="Ribosomal_uL10-like_sf"/>
</dbReference>
<evidence type="ECO:0000313" key="3">
    <source>
        <dbReference type="EMBL" id="CEO51433.1"/>
    </source>
</evidence>
<dbReference type="AlphaFoldDB" id="A0A0B7K215"/>
<feature type="region of interest" description="Disordered" evidence="2">
    <location>
        <begin position="38"/>
        <end position="75"/>
    </location>
</feature>
<dbReference type="SUPFAM" id="SSF160369">
    <property type="entry name" value="Ribosomal protein L10-like"/>
    <property type="match status" value="1"/>
</dbReference>